<dbReference type="Pfam" id="PF16113">
    <property type="entry name" value="ECH_2"/>
    <property type="match status" value="1"/>
</dbReference>
<gene>
    <name evidence="5" type="primary">echA8_2</name>
    <name evidence="5" type="ORF">BN990_01019</name>
</gene>
<dbReference type="eggNOG" id="COG1024">
    <property type="taxonomic scope" value="Bacteria"/>
</dbReference>
<reference evidence="6" key="2">
    <citation type="submission" date="2014-05" db="EMBL/GenBank/DDBJ databases">
        <title>Draft genome sequence of Virgibacillus massiliensis Vm-5.</title>
        <authorList>
            <person name="Khelaifia S."/>
            <person name="Croce O."/>
            <person name="Lagier J.C."/>
            <person name="Raoult D."/>
        </authorList>
    </citation>
    <scope>NUCLEOTIDE SEQUENCE [LARGE SCALE GENOMIC DNA]</scope>
    <source>
        <strain evidence="6">Vm-5</strain>
    </source>
</reference>
<dbReference type="NCBIfam" id="NF004127">
    <property type="entry name" value="PRK05617.1"/>
    <property type="match status" value="1"/>
</dbReference>
<evidence type="ECO:0000313" key="6">
    <source>
        <dbReference type="Proteomes" id="UP000028875"/>
    </source>
</evidence>
<protein>
    <recommendedName>
        <fullName evidence="2">3-hydroxyisobutyryl-CoA hydrolase</fullName>
        <ecNumber evidence="2">3.1.2.4</ecNumber>
    </recommendedName>
</protein>
<dbReference type="PANTHER" id="PTHR43176:SF3">
    <property type="entry name" value="3-HYDROXYISOBUTYRYL-COA HYDROLASE, MITOCHONDRIAL"/>
    <property type="match status" value="1"/>
</dbReference>
<dbReference type="AlphaFoldDB" id="A0A024Q9W5"/>
<dbReference type="GO" id="GO:0003860">
    <property type="term" value="F:3-hydroxyisobutyryl-CoA hydrolase activity"/>
    <property type="evidence" value="ECO:0007669"/>
    <property type="project" value="UniProtKB-EC"/>
</dbReference>
<dbReference type="OrthoDB" id="9775794at2"/>
<keyword evidence="6" id="KW-1185">Reference proteome</keyword>
<evidence type="ECO:0000259" key="4">
    <source>
        <dbReference type="Pfam" id="PF16113"/>
    </source>
</evidence>
<dbReference type="EMBL" id="CCDP010000001">
    <property type="protein sequence ID" value="CDQ38746.1"/>
    <property type="molecule type" value="Genomic_DNA"/>
</dbReference>
<dbReference type="InterPro" id="IPR032259">
    <property type="entry name" value="HIBYL-CoA-H"/>
</dbReference>
<comment type="catalytic activity">
    <reaction evidence="1">
        <text>3-hydroxy-2-methylpropanoyl-CoA + H2O = 3-hydroxy-2-methylpropanoate + CoA + H(+)</text>
        <dbReference type="Rhea" id="RHEA:20888"/>
        <dbReference type="ChEBI" id="CHEBI:11805"/>
        <dbReference type="ChEBI" id="CHEBI:15377"/>
        <dbReference type="ChEBI" id="CHEBI:15378"/>
        <dbReference type="ChEBI" id="CHEBI:57287"/>
        <dbReference type="ChEBI" id="CHEBI:57340"/>
        <dbReference type="EC" id="3.1.2.4"/>
    </reaction>
</comment>
<dbReference type="STRING" id="1462526.BN990_01019"/>
<evidence type="ECO:0000256" key="3">
    <source>
        <dbReference type="ARBA" id="ARBA00022801"/>
    </source>
</evidence>
<dbReference type="Gene3D" id="3.90.226.10">
    <property type="entry name" value="2-enoyl-CoA Hydratase, Chain A, domain 1"/>
    <property type="match status" value="1"/>
</dbReference>
<comment type="caution">
    <text evidence="5">The sequence shown here is derived from an EMBL/GenBank/DDBJ whole genome shotgun (WGS) entry which is preliminary data.</text>
</comment>
<dbReference type="InterPro" id="IPR029045">
    <property type="entry name" value="ClpP/crotonase-like_dom_sf"/>
</dbReference>
<dbReference type="InterPro" id="IPR045004">
    <property type="entry name" value="ECH_dom"/>
</dbReference>
<dbReference type="GO" id="GO:0006574">
    <property type="term" value="P:L-valine catabolic process"/>
    <property type="evidence" value="ECO:0007669"/>
    <property type="project" value="TreeGrafter"/>
</dbReference>
<organism evidence="5 6">
    <name type="scientific">Virgibacillus massiliensis</name>
    <dbReference type="NCBI Taxonomy" id="1462526"/>
    <lineage>
        <taxon>Bacteria</taxon>
        <taxon>Bacillati</taxon>
        <taxon>Bacillota</taxon>
        <taxon>Bacilli</taxon>
        <taxon>Bacillales</taxon>
        <taxon>Bacillaceae</taxon>
        <taxon>Virgibacillus</taxon>
    </lineage>
</organism>
<sequence length="348" mass="38647">MEEVLFSTQDNGVAVITLNRPKAINSLNYEMLVPIREKLLEWEQDDRICLVILKGAGAKGFCAGGDIKTLYQAKDNKDGYDKAITFFTEEYLTDQLVTSFSKPILAILDGVVMGGGIGLSYGASHRIVTERSKWAMPEMNIGFFPDVGAAYFLNKAPGYAGRYLALTANVITATDVLYVNGADTAVSSNQLEALEKQVMETNWHIEQDRAAKLDLLLDTCHPTSIPDGEIEALQSKIDQHFSYGTVEQIIDSLKSDNSEFASKTKETLLSKSPISLKVTLDQLIKGENKTLEECLETDLVLARNFLKSHDFYEGVRSVVIDKDRNPKYNYQQLSDVSPSVVNSFFNVN</sequence>
<feature type="domain" description="Enoyl-CoA hydratase/isomerase" evidence="4">
    <location>
        <begin position="14"/>
        <end position="345"/>
    </location>
</feature>
<dbReference type="SUPFAM" id="SSF52096">
    <property type="entry name" value="ClpP/crotonase"/>
    <property type="match status" value="1"/>
</dbReference>
<name>A0A024Q9W5_9BACI</name>
<dbReference type="RefSeq" id="WP_021289357.1">
    <property type="nucleotide sequence ID" value="NZ_BNER01000003.1"/>
</dbReference>
<dbReference type="EC" id="3.1.2.4" evidence="2"/>
<evidence type="ECO:0000256" key="1">
    <source>
        <dbReference type="ARBA" id="ARBA00001709"/>
    </source>
</evidence>
<dbReference type="PANTHER" id="PTHR43176">
    <property type="entry name" value="3-HYDROXYISOBUTYRYL-COA HYDROLASE-RELATED"/>
    <property type="match status" value="1"/>
</dbReference>
<accession>A0A024Q9W5</accession>
<dbReference type="Proteomes" id="UP000028875">
    <property type="component" value="Unassembled WGS sequence"/>
</dbReference>
<proteinExistence type="predicted"/>
<evidence type="ECO:0000313" key="5">
    <source>
        <dbReference type="EMBL" id="CDQ38746.1"/>
    </source>
</evidence>
<reference evidence="5 6" key="1">
    <citation type="submission" date="2014-03" db="EMBL/GenBank/DDBJ databases">
        <authorList>
            <person name="Urmite Genomes U."/>
        </authorList>
    </citation>
    <scope>NUCLEOTIDE SEQUENCE [LARGE SCALE GENOMIC DNA]</scope>
    <source>
        <strain evidence="5 6">Vm-5</strain>
    </source>
</reference>
<keyword evidence="3" id="KW-0378">Hydrolase</keyword>
<evidence type="ECO:0000256" key="2">
    <source>
        <dbReference type="ARBA" id="ARBA00011915"/>
    </source>
</evidence>
<dbReference type="CDD" id="cd06558">
    <property type="entry name" value="crotonase-like"/>
    <property type="match status" value="1"/>
</dbReference>